<name>A0A6C2U879_PONDE</name>
<accession>A0A6C2U879</accession>
<keyword evidence="3" id="KW-1185">Reference proteome</keyword>
<dbReference type="RefSeq" id="WP_136081299.1">
    <property type="nucleotide sequence ID" value="NZ_CAAHFG010000003.1"/>
</dbReference>
<feature type="domain" description="AbiEi antitoxin N-terminal" evidence="1">
    <location>
        <begin position="5"/>
        <end position="33"/>
    </location>
</feature>
<gene>
    <name evidence="2" type="ORF">PDESU_04306</name>
</gene>
<dbReference type="EMBL" id="CAAHFG010000003">
    <property type="protein sequence ID" value="VGO15721.1"/>
    <property type="molecule type" value="Genomic_DNA"/>
</dbReference>
<organism evidence="2 3">
    <name type="scientific">Pontiella desulfatans</name>
    <dbReference type="NCBI Taxonomy" id="2750659"/>
    <lineage>
        <taxon>Bacteria</taxon>
        <taxon>Pseudomonadati</taxon>
        <taxon>Kiritimatiellota</taxon>
        <taxon>Kiritimatiellia</taxon>
        <taxon>Kiritimatiellales</taxon>
        <taxon>Pontiellaceae</taxon>
        <taxon>Pontiella</taxon>
    </lineage>
</organism>
<reference evidence="2 3" key="1">
    <citation type="submission" date="2019-04" db="EMBL/GenBank/DDBJ databases">
        <authorList>
            <person name="Van Vliet M D."/>
        </authorList>
    </citation>
    <scope>NUCLEOTIDE SEQUENCE [LARGE SCALE GENOMIC DNA]</scope>
    <source>
        <strain evidence="2 3">F1</strain>
    </source>
</reference>
<dbReference type="AlphaFoldDB" id="A0A6C2U879"/>
<protein>
    <recommendedName>
        <fullName evidence="1">AbiEi antitoxin N-terminal domain-containing protein</fullName>
    </recommendedName>
</protein>
<dbReference type="Pfam" id="PF13338">
    <property type="entry name" value="AbiEi_4"/>
    <property type="match status" value="1"/>
</dbReference>
<evidence type="ECO:0000313" key="3">
    <source>
        <dbReference type="Proteomes" id="UP000366872"/>
    </source>
</evidence>
<dbReference type="Proteomes" id="UP000366872">
    <property type="component" value="Unassembled WGS sequence"/>
</dbReference>
<evidence type="ECO:0000313" key="2">
    <source>
        <dbReference type="EMBL" id="VGO15721.1"/>
    </source>
</evidence>
<evidence type="ECO:0000259" key="1">
    <source>
        <dbReference type="Pfam" id="PF13338"/>
    </source>
</evidence>
<proteinExistence type="predicted"/>
<sequence length="123" mass="13392">MHAALAAGISRPQLYSLRDRGDIELVSRGVYRLSDLPALGNPDLVTVSLRCPEAVVCLVSALSFHEITGQIPYEVSVAVPRNTSLLRLDYPPLDARWFAGAAYDSGIETHVVDGVRVQVYSPE</sequence>
<dbReference type="InterPro" id="IPR025159">
    <property type="entry name" value="AbiEi_N"/>
</dbReference>